<dbReference type="PANTHER" id="PTHR43252">
    <property type="entry name" value="TRANSCRIPTIONAL REGULATOR YQJI"/>
    <property type="match status" value="1"/>
</dbReference>
<name>A0A7D7A767_9CLOT</name>
<gene>
    <name evidence="2" type="ORF">HZF06_16230</name>
</gene>
<evidence type="ECO:0000259" key="1">
    <source>
        <dbReference type="Pfam" id="PF03551"/>
    </source>
</evidence>
<dbReference type="SUPFAM" id="SSF46785">
    <property type="entry name" value="Winged helix' DNA-binding domain"/>
    <property type="match status" value="1"/>
</dbReference>
<dbReference type="Pfam" id="PF03551">
    <property type="entry name" value="PadR"/>
    <property type="match status" value="1"/>
</dbReference>
<feature type="domain" description="Transcription regulator PadR N-terminal" evidence="1">
    <location>
        <begin position="6"/>
        <end position="80"/>
    </location>
</feature>
<dbReference type="Proteomes" id="UP000512286">
    <property type="component" value="Chromosome"/>
</dbReference>
<accession>A0A7D7A767</accession>
<organism evidence="2 3">
    <name type="scientific">Clostridium intestinale</name>
    <dbReference type="NCBI Taxonomy" id="36845"/>
    <lineage>
        <taxon>Bacteria</taxon>
        <taxon>Bacillati</taxon>
        <taxon>Bacillota</taxon>
        <taxon>Clostridia</taxon>
        <taxon>Eubacteriales</taxon>
        <taxon>Clostridiaceae</taxon>
        <taxon>Clostridium</taxon>
    </lineage>
</organism>
<dbReference type="InterPro" id="IPR036390">
    <property type="entry name" value="WH_DNA-bd_sf"/>
</dbReference>
<evidence type="ECO:0000313" key="2">
    <source>
        <dbReference type="EMBL" id="QLY82378.1"/>
    </source>
</evidence>
<evidence type="ECO:0000313" key="3">
    <source>
        <dbReference type="Proteomes" id="UP000512286"/>
    </source>
</evidence>
<dbReference type="EMBL" id="CP059378">
    <property type="protein sequence ID" value="QLY82378.1"/>
    <property type="molecule type" value="Genomic_DNA"/>
</dbReference>
<dbReference type="AlphaFoldDB" id="A0A7D7A767"/>
<dbReference type="PANTHER" id="PTHR43252:SF7">
    <property type="entry name" value="TRANSCRIPTIONAL REGULATOR YQJI"/>
    <property type="match status" value="1"/>
</dbReference>
<reference evidence="2 3" key="1">
    <citation type="submission" date="2020-07" db="EMBL/GenBank/DDBJ databases">
        <title>Electron transfer.</title>
        <authorList>
            <person name="Huang L."/>
            <person name="Liu X."/>
            <person name="Zhou S."/>
        </authorList>
    </citation>
    <scope>NUCLEOTIDE SEQUENCE [LARGE SCALE GENOMIC DNA]</scope>
    <source>
        <strain evidence="2 3">Lx1</strain>
    </source>
</reference>
<protein>
    <submittedName>
        <fullName evidence="2">PadR family transcriptional regulator</fullName>
    </submittedName>
</protein>
<sequence length="238" mass="27720">MVRTLILYYLSIKSTHGYEIQKFIQISGIENWTKIQSGSIYYALGKLEKEGLITLVKEEKLGARIRKIYGITQEGKVELKAALKEELSKEIISLGSDKLFIHNMINKIDKEEVITIAEKHIKELKEKQSYWRYWKDIKINEKSLVVDKIAFDMNISSLDYQVSWHEALIENIDEYIDFSNRQEDIIRNVDFGEMEENKGTDLSNGERRILKLREEIIDNSGDVKGKIDELITLLSKKS</sequence>
<dbReference type="KEGG" id="cint:HZF06_16230"/>
<dbReference type="InterPro" id="IPR036388">
    <property type="entry name" value="WH-like_DNA-bd_sf"/>
</dbReference>
<dbReference type="Gene3D" id="1.10.10.10">
    <property type="entry name" value="Winged helix-like DNA-binding domain superfamily/Winged helix DNA-binding domain"/>
    <property type="match status" value="1"/>
</dbReference>
<dbReference type="InterPro" id="IPR005149">
    <property type="entry name" value="Tscrpt_reg_PadR_N"/>
</dbReference>
<proteinExistence type="predicted"/>